<dbReference type="InterPro" id="IPR002078">
    <property type="entry name" value="Sigma_54_int"/>
</dbReference>
<evidence type="ECO:0000313" key="11">
    <source>
        <dbReference type="EMBL" id="POZ52789.1"/>
    </source>
</evidence>
<keyword evidence="1 7" id="KW-0597">Phosphoprotein</keyword>
<dbReference type="KEGG" id="mpsy:CEK71_13780"/>
<name>A0A1Z4C0K4_9GAMM</name>
<evidence type="ECO:0000256" key="3">
    <source>
        <dbReference type="ARBA" id="ARBA00022840"/>
    </source>
</evidence>
<dbReference type="InterPro" id="IPR001789">
    <property type="entry name" value="Sig_transdc_resp-reg_receiver"/>
</dbReference>
<dbReference type="PANTHER" id="PTHR32071">
    <property type="entry name" value="TRANSCRIPTIONAL REGULATORY PROTEIN"/>
    <property type="match status" value="1"/>
</dbReference>
<evidence type="ECO:0000256" key="6">
    <source>
        <dbReference type="ARBA" id="ARBA00023163"/>
    </source>
</evidence>
<evidence type="ECO:0000256" key="7">
    <source>
        <dbReference type="PROSITE-ProRule" id="PRU00169"/>
    </source>
</evidence>
<dbReference type="RefSeq" id="WP_088619928.1">
    <property type="nucleotide sequence ID" value="NZ_CP022129.1"/>
</dbReference>
<evidence type="ECO:0000259" key="8">
    <source>
        <dbReference type="PROSITE" id="PS50045"/>
    </source>
</evidence>
<dbReference type="CDD" id="cd17550">
    <property type="entry name" value="REC_NtrX-like"/>
    <property type="match status" value="1"/>
</dbReference>
<reference evidence="10 12" key="1">
    <citation type="submission" date="2017-06" db="EMBL/GenBank/DDBJ databases">
        <title>Genome Sequencing of the methanotroph Methylovulum psychrotolerants str. HV10-M2 isolated from a high-altitude environment.</title>
        <authorList>
            <person name="Mateos-Rivera A."/>
        </authorList>
    </citation>
    <scope>NUCLEOTIDE SEQUENCE [LARGE SCALE GENOMIC DNA]</scope>
    <source>
        <strain evidence="10 12">HV10_M2</strain>
    </source>
</reference>
<dbReference type="Pfam" id="PF00158">
    <property type="entry name" value="Sigma54_activat"/>
    <property type="match status" value="1"/>
</dbReference>
<evidence type="ECO:0000313" key="13">
    <source>
        <dbReference type="Proteomes" id="UP000237423"/>
    </source>
</evidence>
<sequence length="454" mass="50413">MDIQTPRLLVVDDEPEIRRLVSEILEDEGYEVTMAEDAGTARQLKAATNPDLILLDIWMPDTDGITLLKEWVAEDTLTCPVVMMSGHGSVESAVEATRLGAYDYLEKPLSMAKLLLIVERALEAGYLQHENAGLRQGAAIDIEPVGRSAAVARTKDQLKRLAQHDARVLFVGEAGTGKELYARFLHNNSAHRDGPFIDVAVGSISPENSAVEFFGKECGGKVYPGLLERAHKGTLFLGEIAGMDKETQLRLLSALESSSFLRVGGSEAVRVDVRVVASTRISLDEEVKSGRFRQDLYYLLNEVTIEIPPLRTHSEDVPALLGFYVDYFVNQDKLAFRRFSMAAQNFLRNYGWRGNVRELKNLVQRLMILGVGEDIELEEVKSALGTVMGDIGGTASSVPDFFNLPLKEARDHFEKAYLEYHFERTGGSVAKLSAAVGMERTHLYRKLHSLNIKL</sequence>
<feature type="modified residue" description="4-aspartylphosphate" evidence="7">
    <location>
        <position position="56"/>
    </location>
</feature>
<evidence type="ECO:0000259" key="9">
    <source>
        <dbReference type="PROSITE" id="PS50110"/>
    </source>
</evidence>
<dbReference type="Pfam" id="PF00072">
    <property type="entry name" value="Response_reg"/>
    <property type="match status" value="1"/>
</dbReference>
<reference evidence="11 13" key="2">
    <citation type="submission" date="2017-11" db="EMBL/GenBank/DDBJ databases">
        <title>Draft Genome Sequence of Methylobacter psychrotolerans Sph1T, an Obligate Methanotroph from Low-Temperature Environments.</title>
        <authorList>
            <person name="Oshkin I.Y."/>
            <person name="Miroshnikov K."/>
            <person name="Belova S.E."/>
            <person name="Korzhenkov A."/>
            <person name="Toshchakov S.V."/>
            <person name="Dedysh S.N."/>
        </authorList>
    </citation>
    <scope>NUCLEOTIDE SEQUENCE [LARGE SCALE GENOMIC DNA]</scope>
    <source>
        <strain evidence="11 13">Sph1</strain>
    </source>
</reference>
<protein>
    <submittedName>
        <fullName evidence="10 11">Transcriptional regulator</fullName>
    </submittedName>
</protein>
<dbReference type="SUPFAM" id="SSF52540">
    <property type="entry name" value="P-loop containing nucleoside triphosphate hydrolases"/>
    <property type="match status" value="1"/>
</dbReference>
<dbReference type="Proteomes" id="UP000237423">
    <property type="component" value="Unassembled WGS sequence"/>
</dbReference>
<dbReference type="InterPro" id="IPR009057">
    <property type="entry name" value="Homeodomain-like_sf"/>
</dbReference>
<dbReference type="Gene3D" id="1.10.10.60">
    <property type="entry name" value="Homeodomain-like"/>
    <property type="match status" value="1"/>
</dbReference>
<dbReference type="SUPFAM" id="SSF52172">
    <property type="entry name" value="CheY-like"/>
    <property type="match status" value="1"/>
</dbReference>
<dbReference type="PANTHER" id="PTHR32071:SF17">
    <property type="entry name" value="TRANSCRIPTIONAL REGULATOR (NTRC FAMILY)"/>
    <property type="match status" value="1"/>
</dbReference>
<evidence type="ECO:0000313" key="10">
    <source>
        <dbReference type="EMBL" id="ASF47056.1"/>
    </source>
</evidence>
<dbReference type="SMART" id="SM00382">
    <property type="entry name" value="AAA"/>
    <property type="match status" value="1"/>
</dbReference>
<feature type="domain" description="Response regulatory" evidence="9">
    <location>
        <begin position="7"/>
        <end position="122"/>
    </location>
</feature>
<dbReference type="EMBL" id="PGFZ01000002">
    <property type="protein sequence ID" value="POZ52789.1"/>
    <property type="molecule type" value="Genomic_DNA"/>
</dbReference>
<dbReference type="AlphaFoldDB" id="A0A1Z4C0K4"/>
<keyword evidence="5" id="KW-0805">Transcription regulation</keyword>
<dbReference type="Proteomes" id="UP000197019">
    <property type="component" value="Chromosome"/>
</dbReference>
<dbReference type="Pfam" id="PF25601">
    <property type="entry name" value="AAA_lid_14"/>
    <property type="match status" value="1"/>
</dbReference>
<dbReference type="PROSITE" id="PS50110">
    <property type="entry name" value="RESPONSE_REGULATORY"/>
    <property type="match status" value="1"/>
</dbReference>
<dbReference type="InterPro" id="IPR003593">
    <property type="entry name" value="AAA+_ATPase"/>
</dbReference>
<keyword evidence="2" id="KW-0547">Nucleotide-binding</keyword>
<keyword evidence="4" id="KW-0902">Two-component regulatory system</keyword>
<dbReference type="Gene3D" id="1.10.8.60">
    <property type="match status" value="1"/>
</dbReference>
<proteinExistence type="predicted"/>
<accession>A0A1Z4C0K4</accession>
<dbReference type="FunFam" id="3.40.50.2300:FF:000018">
    <property type="entry name" value="DNA-binding transcriptional regulator NtrC"/>
    <property type="match status" value="1"/>
</dbReference>
<dbReference type="GO" id="GO:0000160">
    <property type="term" value="P:phosphorelay signal transduction system"/>
    <property type="evidence" value="ECO:0007669"/>
    <property type="project" value="UniProtKB-KW"/>
</dbReference>
<dbReference type="PROSITE" id="PS50045">
    <property type="entry name" value="SIGMA54_INTERACT_4"/>
    <property type="match status" value="1"/>
</dbReference>
<dbReference type="GO" id="GO:0006355">
    <property type="term" value="P:regulation of DNA-templated transcription"/>
    <property type="evidence" value="ECO:0007669"/>
    <property type="project" value="InterPro"/>
</dbReference>
<evidence type="ECO:0000256" key="5">
    <source>
        <dbReference type="ARBA" id="ARBA00023015"/>
    </source>
</evidence>
<evidence type="ECO:0000256" key="1">
    <source>
        <dbReference type="ARBA" id="ARBA00022553"/>
    </source>
</evidence>
<dbReference type="CDD" id="cd00009">
    <property type="entry name" value="AAA"/>
    <property type="match status" value="1"/>
</dbReference>
<dbReference type="InterPro" id="IPR011006">
    <property type="entry name" value="CheY-like_superfamily"/>
</dbReference>
<keyword evidence="12" id="KW-1185">Reference proteome</keyword>
<evidence type="ECO:0000256" key="4">
    <source>
        <dbReference type="ARBA" id="ARBA00023012"/>
    </source>
</evidence>
<dbReference type="SUPFAM" id="SSF46689">
    <property type="entry name" value="Homeodomain-like"/>
    <property type="match status" value="1"/>
</dbReference>
<gene>
    <name evidence="11" type="ORF">AADEFJLK_01396</name>
    <name evidence="10" type="ORF">CEK71_13780</name>
</gene>
<dbReference type="GO" id="GO:0005524">
    <property type="term" value="F:ATP binding"/>
    <property type="evidence" value="ECO:0007669"/>
    <property type="project" value="UniProtKB-KW"/>
</dbReference>
<feature type="domain" description="Sigma-54 factor interaction" evidence="8">
    <location>
        <begin position="144"/>
        <end position="368"/>
    </location>
</feature>
<organism evidence="10 12">
    <name type="scientific">Methylovulum psychrotolerans</name>
    <dbReference type="NCBI Taxonomy" id="1704499"/>
    <lineage>
        <taxon>Bacteria</taxon>
        <taxon>Pseudomonadati</taxon>
        <taxon>Pseudomonadota</taxon>
        <taxon>Gammaproteobacteria</taxon>
        <taxon>Methylococcales</taxon>
        <taxon>Methylococcaceae</taxon>
        <taxon>Methylovulum</taxon>
    </lineage>
</organism>
<dbReference type="InterPro" id="IPR058031">
    <property type="entry name" value="AAA_lid_NorR"/>
</dbReference>
<evidence type="ECO:0000313" key="12">
    <source>
        <dbReference type="Proteomes" id="UP000197019"/>
    </source>
</evidence>
<keyword evidence="6" id="KW-0804">Transcription</keyword>
<dbReference type="Gene3D" id="3.40.50.2300">
    <property type="match status" value="1"/>
</dbReference>
<dbReference type="InterPro" id="IPR027417">
    <property type="entry name" value="P-loop_NTPase"/>
</dbReference>
<dbReference type="SMART" id="SM00448">
    <property type="entry name" value="REC"/>
    <property type="match status" value="1"/>
</dbReference>
<dbReference type="EMBL" id="CP022129">
    <property type="protein sequence ID" value="ASF47056.1"/>
    <property type="molecule type" value="Genomic_DNA"/>
</dbReference>
<evidence type="ECO:0000256" key="2">
    <source>
        <dbReference type="ARBA" id="ARBA00022741"/>
    </source>
</evidence>
<dbReference type="Gene3D" id="3.40.50.300">
    <property type="entry name" value="P-loop containing nucleotide triphosphate hydrolases"/>
    <property type="match status" value="1"/>
</dbReference>
<keyword evidence="3" id="KW-0067">ATP-binding</keyword>
<dbReference type="OrthoDB" id="9804019at2"/>